<evidence type="ECO:0000256" key="7">
    <source>
        <dbReference type="ARBA" id="ARBA00023121"/>
    </source>
</evidence>
<dbReference type="GeneID" id="89922982"/>
<dbReference type="Gene3D" id="1.20.1270.60">
    <property type="entry name" value="Arfaptin homology (AH) domain/BAR domain"/>
    <property type="match status" value="2"/>
</dbReference>
<evidence type="ECO:0000256" key="10">
    <source>
        <dbReference type="SAM" id="MobiDB-lite"/>
    </source>
</evidence>
<dbReference type="InterPro" id="IPR027267">
    <property type="entry name" value="AH/BAR_dom_sf"/>
</dbReference>
<dbReference type="SMART" id="SM00312">
    <property type="entry name" value="PX"/>
    <property type="match status" value="1"/>
</dbReference>
<keyword evidence="6" id="KW-0072">Autophagy</keyword>
<reference evidence="12 13" key="1">
    <citation type="submission" date="2023-08" db="EMBL/GenBank/DDBJ databases">
        <title>Black Yeasts Isolated from many extreme environments.</title>
        <authorList>
            <person name="Coleine C."/>
            <person name="Stajich J.E."/>
            <person name="Selbmann L."/>
        </authorList>
    </citation>
    <scope>NUCLEOTIDE SEQUENCE [LARGE SCALE GENOMIC DNA]</scope>
    <source>
        <strain evidence="12 13">CCFEE 5935</strain>
    </source>
</reference>
<feature type="region of interest" description="Disordered" evidence="10">
    <location>
        <begin position="445"/>
        <end position="530"/>
    </location>
</feature>
<feature type="compositionally biased region" description="Low complexity" evidence="10">
    <location>
        <begin position="37"/>
        <end position="54"/>
    </location>
</feature>
<feature type="compositionally biased region" description="Low complexity" evidence="10">
    <location>
        <begin position="251"/>
        <end position="261"/>
    </location>
</feature>
<name>A0AAV9PKZ2_9PEZI</name>
<sequence length="638" mass="71025">MWDDEDNNPYGSFQRRDSEISEVQSPVDRFNRPSTPPSGHSSPTETPAFLSRSAELSDEDLSDSRPKLAKVPPKEGGYDSRIEQILYEHPDLEIQIVHAGKNTEGGGGFITYTIRTGEIEVRRRYSEFASLRQTLVNLHPTLIIPPIPEKHSFSDYAAKPTKAKEDVGIIELRQRMLSTFLNRCRRMKDVREDGVWWRFLDPNVSWSEVLHSHPAASIPKNNLKAPPLDPANPTQAHSYLPIPATNAKLRSGSGTSQSGTPTSPPPSVSASSAAHSTPGIQYARFPPVAQQNIGESELDPYFSTFEGSSKELETLLTGSMEKVNQRLLRHLYSLGDDLMDLGARYNAFSLSEQSASVAQAIEKIGQACDFTYIQSRDLSSALSAGFAEPMRESAQFAGVVRSVLRYRVLKRVQEEMTRDELEKKRALLEQLERSEAEAKRIEQYMSSSSAYNQQGSTPKRSTSSSSNRSRDTSQPQQHSQPPREDHEGDNNSVDSDFPPTTAASSDLPTSHQGQPTPSQPDHHRRAASSSGLTNKLFGRLTHAIQGVTDADPERARRDALGKTKESLDQLEQAVVVAKTDVQDASQGVLKDLRRFQGSKEADLRSNMINFARAHVEWSKRSFEEWEKARGEVGRIEVR</sequence>
<dbReference type="GO" id="GO:0006914">
    <property type="term" value="P:autophagy"/>
    <property type="evidence" value="ECO:0007669"/>
    <property type="project" value="UniProtKB-KW"/>
</dbReference>
<feature type="compositionally biased region" description="Polar residues" evidence="10">
    <location>
        <begin position="445"/>
        <end position="455"/>
    </location>
</feature>
<gene>
    <name evidence="12" type="primary">ATG20</name>
    <name evidence="12" type="ORF">LTR77_001634</name>
</gene>
<feature type="domain" description="PX" evidence="11">
    <location>
        <begin position="90"/>
        <end position="206"/>
    </location>
</feature>
<dbReference type="CDD" id="cd06867">
    <property type="entry name" value="PX_SNX41_42"/>
    <property type="match status" value="1"/>
</dbReference>
<keyword evidence="13" id="KW-1185">Reference proteome</keyword>
<dbReference type="InterPro" id="IPR051079">
    <property type="entry name" value="Sorting_Nexin_Autophagy"/>
</dbReference>
<organism evidence="12 13">
    <name type="scientific">Saxophila tyrrhenica</name>
    <dbReference type="NCBI Taxonomy" id="1690608"/>
    <lineage>
        <taxon>Eukaryota</taxon>
        <taxon>Fungi</taxon>
        <taxon>Dikarya</taxon>
        <taxon>Ascomycota</taxon>
        <taxon>Pezizomycotina</taxon>
        <taxon>Dothideomycetes</taxon>
        <taxon>Dothideomycetidae</taxon>
        <taxon>Mycosphaerellales</taxon>
        <taxon>Extremaceae</taxon>
        <taxon>Saxophila</taxon>
    </lineage>
</organism>
<evidence type="ECO:0000256" key="8">
    <source>
        <dbReference type="ARBA" id="ARBA00023136"/>
    </source>
</evidence>
<evidence type="ECO:0000256" key="4">
    <source>
        <dbReference type="ARBA" id="ARBA00022753"/>
    </source>
</evidence>
<evidence type="ECO:0000256" key="3">
    <source>
        <dbReference type="ARBA" id="ARBA00022448"/>
    </source>
</evidence>
<comment type="caution">
    <text evidence="12">The sequence shown here is derived from an EMBL/GenBank/DDBJ whole genome shotgun (WGS) entry which is preliminary data.</text>
</comment>
<evidence type="ECO:0000256" key="9">
    <source>
        <dbReference type="SAM" id="Coils"/>
    </source>
</evidence>
<protein>
    <submittedName>
        <fullName evidence="12">Sorting nexin, cytoplasm-to-vacuole targeting pathway/endosomal sorting</fullName>
    </submittedName>
</protein>
<accession>A0AAV9PKZ2</accession>
<dbReference type="SUPFAM" id="SSF64268">
    <property type="entry name" value="PX domain"/>
    <property type="match status" value="1"/>
</dbReference>
<dbReference type="GO" id="GO:0035091">
    <property type="term" value="F:phosphatidylinositol binding"/>
    <property type="evidence" value="ECO:0007669"/>
    <property type="project" value="InterPro"/>
</dbReference>
<dbReference type="GO" id="GO:0005829">
    <property type="term" value="C:cytosol"/>
    <property type="evidence" value="ECO:0007669"/>
    <property type="project" value="GOC"/>
</dbReference>
<dbReference type="GO" id="GO:0015031">
    <property type="term" value="P:protein transport"/>
    <property type="evidence" value="ECO:0007669"/>
    <property type="project" value="UniProtKB-KW"/>
</dbReference>
<proteinExistence type="inferred from homology"/>
<evidence type="ECO:0000313" key="12">
    <source>
        <dbReference type="EMBL" id="KAK5174553.1"/>
    </source>
</evidence>
<dbReference type="GO" id="GO:0042147">
    <property type="term" value="P:retrograde transport, endosome to Golgi"/>
    <property type="evidence" value="ECO:0007669"/>
    <property type="project" value="InterPro"/>
</dbReference>
<keyword evidence="9" id="KW-0175">Coiled coil</keyword>
<dbReference type="Gene3D" id="3.30.1520.10">
    <property type="entry name" value="Phox-like domain"/>
    <property type="match status" value="1"/>
</dbReference>
<dbReference type="PROSITE" id="PS50195">
    <property type="entry name" value="PX"/>
    <property type="match status" value="1"/>
</dbReference>
<dbReference type="PANTHER" id="PTHR46979">
    <property type="entry name" value="SORTING NEXIN-41"/>
    <property type="match status" value="1"/>
</dbReference>
<evidence type="ECO:0000256" key="2">
    <source>
        <dbReference type="ARBA" id="ARBA00010883"/>
    </source>
</evidence>
<comment type="subcellular location">
    <subcellularLocation>
        <location evidence="1">Endosome membrane</location>
        <topology evidence="1">Peripheral membrane protein</topology>
    </subcellularLocation>
</comment>
<dbReference type="PANTHER" id="PTHR46979:SF2">
    <property type="entry name" value="SORTING NEXIN-41"/>
    <property type="match status" value="1"/>
</dbReference>
<dbReference type="Pfam" id="PF00787">
    <property type="entry name" value="PX"/>
    <property type="match status" value="1"/>
</dbReference>
<evidence type="ECO:0000256" key="1">
    <source>
        <dbReference type="ARBA" id="ARBA00004481"/>
    </source>
</evidence>
<evidence type="ECO:0000256" key="5">
    <source>
        <dbReference type="ARBA" id="ARBA00022927"/>
    </source>
</evidence>
<keyword evidence="4" id="KW-0967">Endosome</keyword>
<evidence type="ECO:0000313" key="13">
    <source>
        <dbReference type="Proteomes" id="UP001337655"/>
    </source>
</evidence>
<feature type="compositionally biased region" description="Low complexity" evidence="10">
    <location>
        <begin position="456"/>
        <end position="467"/>
    </location>
</feature>
<feature type="compositionally biased region" description="Polar residues" evidence="10">
    <location>
        <begin position="501"/>
        <end position="516"/>
    </location>
</feature>
<comment type="similarity">
    <text evidence="2">Belongs to the sorting nexin family.</text>
</comment>
<keyword evidence="8" id="KW-0472">Membrane</keyword>
<feature type="region of interest" description="Disordered" evidence="10">
    <location>
        <begin position="1"/>
        <end position="76"/>
    </location>
</feature>
<dbReference type="InterPro" id="IPR036871">
    <property type="entry name" value="PX_dom_sf"/>
</dbReference>
<feature type="compositionally biased region" description="Basic and acidic residues" evidence="10">
    <location>
        <begin position="62"/>
        <end position="76"/>
    </location>
</feature>
<evidence type="ECO:0000256" key="6">
    <source>
        <dbReference type="ARBA" id="ARBA00023006"/>
    </source>
</evidence>
<keyword evidence="7" id="KW-0446">Lipid-binding</keyword>
<dbReference type="InterPro" id="IPR001683">
    <property type="entry name" value="PX_dom"/>
</dbReference>
<keyword evidence="3" id="KW-0813">Transport</keyword>
<feature type="coiled-coil region" evidence="9">
    <location>
        <begin position="409"/>
        <end position="444"/>
    </location>
</feature>
<feature type="region of interest" description="Disordered" evidence="10">
    <location>
        <begin position="245"/>
        <end position="276"/>
    </location>
</feature>
<dbReference type="EMBL" id="JAVRRT010000002">
    <property type="protein sequence ID" value="KAK5174553.1"/>
    <property type="molecule type" value="Genomic_DNA"/>
</dbReference>
<dbReference type="InterPro" id="IPR044106">
    <property type="entry name" value="PX_Snx41/Atg20"/>
</dbReference>
<dbReference type="AlphaFoldDB" id="A0AAV9PKZ2"/>
<dbReference type="Proteomes" id="UP001337655">
    <property type="component" value="Unassembled WGS sequence"/>
</dbReference>
<evidence type="ECO:0000259" key="11">
    <source>
        <dbReference type="PROSITE" id="PS50195"/>
    </source>
</evidence>
<keyword evidence="5" id="KW-0653">Protein transport</keyword>
<dbReference type="RefSeq" id="XP_064663222.1">
    <property type="nucleotide sequence ID" value="XM_064798895.1"/>
</dbReference>
<dbReference type="GO" id="GO:0010008">
    <property type="term" value="C:endosome membrane"/>
    <property type="evidence" value="ECO:0007669"/>
    <property type="project" value="UniProtKB-SubCell"/>
</dbReference>